<dbReference type="Proteomes" id="UP000324800">
    <property type="component" value="Unassembled WGS sequence"/>
</dbReference>
<dbReference type="AlphaFoldDB" id="A0A5J4V803"/>
<reference evidence="2 3" key="1">
    <citation type="submission" date="2019-03" db="EMBL/GenBank/DDBJ databases">
        <title>Single cell metagenomics reveals metabolic interactions within the superorganism composed of flagellate Streblomastix strix and complex community of Bacteroidetes bacteria on its surface.</title>
        <authorList>
            <person name="Treitli S.C."/>
            <person name="Kolisko M."/>
            <person name="Husnik F."/>
            <person name="Keeling P."/>
            <person name="Hampl V."/>
        </authorList>
    </citation>
    <scope>NUCLEOTIDE SEQUENCE [LARGE SCALE GENOMIC DNA]</scope>
    <source>
        <strain evidence="2">ST1C</strain>
    </source>
</reference>
<protein>
    <submittedName>
        <fullName evidence="2">Uncharacterized protein</fullName>
    </submittedName>
</protein>
<feature type="compositionally biased region" description="Polar residues" evidence="1">
    <location>
        <begin position="163"/>
        <end position="172"/>
    </location>
</feature>
<feature type="compositionally biased region" description="Low complexity" evidence="1">
    <location>
        <begin position="146"/>
        <end position="162"/>
    </location>
</feature>
<gene>
    <name evidence="2" type="ORF">EZS28_025787</name>
</gene>
<feature type="region of interest" description="Disordered" evidence="1">
    <location>
        <begin position="128"/>
        <end position="172"/>
    </location>
</feature>
<sequence>NRKQSRSKTSQTADQIKCCKGNFQKHQKRQVLKKRRTKKGQGILNDPKSSTKEQPIIVSLEKELRKSERKFAKQQNLQKADFTYTPSAMSKQVEKALELIEVDALLPTPEQPEYVIPRASGPKEMEITKNGEYFREEKPPGPPPTSLDLPPLSTSITTLSPSKTASQSLISN</sequence>
<proteinExistence type="predicted"/>
<accession>A0A5J4V803</accession>
<name>A0A5J4V803_9EUKA</name>
<dbReference type="EMBL" id="SNRW01008986">
    <property type="protein sequence ID" value="KAA6378684.1"/>
    <property type="molecule type" value="Genomic_DNA"/>
</dbReference>
<feature type="compositionally biased region" description="Basic and acidic residues" evidence="1">
    <location>
        <begin position="128"/>
        <end position="139"/>
    </location>
</feature>
<evidence type="ECO:0000313" key="2">
    <source>
        <dbReference type="EMBL" id="KAA6378684.1"/>
    </source>
</evidence>
<feature type="region of interest" description="Disordered" evidence="1">
    <location>
        <begin position="24"/>
        <end position="54"/>
    </location>
</feature>
<feature type="non-terminal residue" evidence="2">
    <location>
        <position position="1"/>
    </location>
</feature>
<evidence type="ECO:0000313" key="3">
    <source>
        <dbReference type="Proteomes" id="UP000324800"/>
    </source>
</evidence>
<feature type="compositionally biased region" description="Basic residues" evidence="1">
    <location>
        <begin position="24"/>
        <end position="39"/>
    </location>
</feature>
<organism evidence="2 3">
    <name type="scientific">Streblomastix strix</name>
    <dbReference type="NCBI Taxonomy" id="222440"/>
    <lineage>
        <taxon>Eukaryota</taxon>
        <taxon>Metamonada</taxon>
        <taxon>Preaxostyla</taxon>
        <taxon>Oxymonadida</taxon>
        <taxon>Streblomastigidae</taxon>
        <taxon>Streblomastix</taxon>
    </lineage>
</organism>
<comment type="caution">
    <text evidence="2">The sequence shown here is derived from an EMBL/GenBank/DDBJ whole genome shotgun (WGS) entry which is preliminary data.</text>
</comment>
<evidence type="ECO:0000256" key="1">
    <source>
        <dbReference type="SAM" id="MobiDB-lite"/>
    </source>
</evidence>